<gene>
    <name evidence="4" type="ORF">KY290_023439</name>
</gene>
<accession>A0ABQ7V7F8</accession>
<protein>
    <recommendedName>
        <fullName evidence="3">Ataxin-10 domain-containing protein</fullName>
    </recommendedName>
</protein>
<reference evidence="4 5" key="1">
    <citation type="journal article" date="2021" name="bioRxiv">
        <title>Chromosome-scale and haplotype-resolved genome assembly of a tetraploid potato cultivar.</title>
        <authorList>
            <person name="Sun H."/>
            <person name="Jiao W.-B."/>
            <person name="Krause K."/>
            <person name="Campoy J.A."/>
            <person name="Goel M."/>
            <person name="Folz-Donahue K."/>
            <person name="Kukat C."/>
            <person name="Huettel B."/>
            <person name="Schneeberger K."/>
        </authorList>
    </citation>
    <scope>NUCLEOTIDE SEQUENCE [LARGE SCALE GENOMIC DNA]</scope>
    <source>
        <strain evidence="4">SolTubOtavaFocal</strain>
        <tissue evidence="4">Leaves</tissue>
    </source>
</reference>
<feature type="domain" description="Ataxin-10" evidence="3">
    <location>
        <begin position="525"/>
        <end position="617"/>
    </location>
</feature>
<dbReference type="Proteomes" id="UP000826656">
    <property type="component" value="Unassembled WGS sequence"/>
</dbReference>
<comment type="caution">
    <text evidence="4">The sequence shown here is derived from an EMBL/GenBank/DDBJ whole genome shotgun (WGS) entry which is preliminary data.</text>
</comment>
<organism evidence="4 5">
    <name type="scientific">Solanum tuberosum</name>
    <name type="common">Potato</name>
    <dbReference type="NCBI Taxonomy" id="4113"/>
    <lineage>
        <taxon>Eukaryota</taxon>
        <taxon>Viridiplantae</taxon>
        <taxon>Streptophyta</taxon>
        <taxon>Embryophyta</taxon>
        <taxon>Tracheophyta</taxon>
        <taxon>Spermatophyta</taxon>
        <taxon>Magnoliopsida</taxon>
        <taxon>eudicotyledons</taxon>
        <taxon>Gunneridae</taxon>
        <taxon>Pentapetalae</taxon>
        <taxon>asterids</taxon>
        <taxon>lamiids</taxon>
        <taxon>Solanales</taxon>
        <taxon>Solanaceae</taxon>
        <taxon>Solanoideae</taxon>
        <taxon>Solaneae</taxon>
        <taxon>Solanum</taxon>
    </lineage>
</organism>
<keyword evidence="1" id="KW-0132">Cell division</keyword>
<evidence type="ECO:0000256" key="2">
    <source>
        <dbReference type="ARBA" id="ARBA00023306"/>
    </source>
</evidence>
<evidence type="ECO:0000313" key="5">
    <source>
        <dbReference type="Proteomes" id="UP000826656"/>
    </source>
</evidence>
<evidence type="ECO:0000256" key="1">
    <source>
        <dbReference type="ARBA" id="ARBA00022618"/>
    </source>
</evidence>
<dbReference type="EMBL" id="JAIVGD010000015">
    <property type="protein sequence ID" value="KAH0759946.1"/>
    <property type="molecule type" value="Genomic_DNA"/>
</dbReference>
<dbReference type="SUPFAM" id="SSF48371">
    <property type="entry name" value="ARM repeat"/>
    <property type="match status" value="1"/>
</dbReference>
<dbReference type="InterPro" id="IPR011989">
    <property type="entry name" value="ARM-like"/>
</dbReference>
<dbReference type="InterPro" id="IPR051374">
    <property type="entry name" value="Ataxin-10/CTR86_families"/>
</dbReference>
<dbReference type="InterPro" id="IPR016024">
    <property type="entry name" value="ARM-type_fold"/>
</dbReference>
<keyword evidence="5" id="KW-1185">Reference proteome</keyword>
<name>A0ABQ7V7F8_SOLTU</name>
<keyword evidence="2" id="KW-0131">Cell cycle</keyword>
<dbReference type="InterPro" id="IPR019156">
    <property type="entry name" value="Ataxin-10_domain"/>
</dbReference>
<dbReference type="Pfam" id="PF09759">
    <property type="entry name" value="Atx10homo_assoc"/>
    <property type="match status" value="1"/>
</dbReference>
<sequence>MGFWSGLGDGGLGSGGLKCGFTTGFWRGEGVGGLLNVVPAWNWPEMEKKDLVVITGKWSFGGSFGGVSPENGENEWGLPELDLGFSIQLRGKFGEISNGRAISSAPPHFPPTAATSSSQPVQIMDDKVVPELTVDDKIVAEVTIPENVAKELLLMSNSSSLETALEKLIELAKEEDGRLDLSSKNVVTTVLHLCQSLSSISYRQLLLSSLKVLRNLCAGEIRNQNEFLQQRGVEIVVDVITSVGLTPDPDCMIIRVGLQLLGNYSVGGGERQCDVWYQLFPHKFLKIARLRSWEICDPLCMVIYTCCDGTDGLLTDLCSEQGLPILIEILRTASAVDRKEVWLKLLLSKLCIEGSYISSIFFKLHSFPSIQNNGVVTHATDQFVIEQPYLLSILSEIVNDQIEHIVVSHDFALSIFGILKSAFVVVDFSIRGKSDLPVGFAPIDVLGYSLTILRDICASDHMTSSKEESSKDVVDVLVSSGLIEFLLNLLRDLEPPTTIRKAMKQDQITEGIISSSFRCCPYQGFRRDIVSIIGNCAYRRRYVQDEIRDKNGILLLLQQCVIDEDNPFLREWGIWCVRNLLEGNAENQGAITDLELQGTVDVPELVRLGLQVEVDPVTRRTKLVNAS</sequence>
<evidence type="ECO:0000313" key="4">
    <source>
        <dbReference type="EMBL" id="KAH0759946.1"/>
    </source>
</evidence>
<dbReference type="Gene3D" id="1.25.10.10">
    <property type="entry name" value="Leucine-rich Repeat Variant"/>
    <property type="match status" value="2"/>
</dbReference>
<dbReference type="PANTHER" id="PTHR13255:SF0">
    <property type="entry name" value="ATAXIN-10"/>
    <property type="match status" value="1"/>
</dbReference>
<dbReference type="PANTHER" id="PTHR13255">
    <property type="entry name" value="ATAXIN-10"/>
    <property type="match status" value="1"/>
</dbReference>
<evidence type="ECO:0000259" key="3">
    <source>
        <dbReference type="Pfam" id="PF09759"/>
    </source>
</evidence>
<proteinExistence type="predicted"/>